<evidence type="ECO:0008006" key="3">
    <source>
        <dbReference type="Google" id="ProtNLM"/>
    </source>
</evidence>
<protein>
    <recommendedName>
        <fullName evidence="3">Spo0E like sporulation regulatory protein</fullName>
    </recommendedName>
</protein>
<proteinExistence type="predicted"/>
<dbReference type="Gene3D" id="4.10.280.10">
    <property type="entry name" value="Helix-loop-helix DNA-binding domain"/>
    <property type="match status" value="1"/>
</dbReference>
<dbReference type="KEGG" id="csq:CSCA_1488"/>
<gene>
    <name evidence="1" type="ORF">CSCA_1488</name>
</gene>
<organism evidence="1 2">
    <name type="scientific">Clostridium scatologenes</name>
    <dbReference type="NCBI Taxonomy" id="1548"/>
    <lineage>
        <taxon>Bacteria</taxon>
        <taxon>Bacillati</taxon>
        <taxon>Bacillota</taxon>
        <taxon>Clostridia</taxon>
        <taxon>Eubacteriales</taxon>
        <taxon>Clostridiaceae</taxon>
        <taxon>Clostridium</taxon>
    </lineage>
</organism>
<dbReference type="Pfam" id="PF09388">
    <property type="entry name" value="SpoOE-like"/>
    <property type="match status" value="1"/>
</dbReference>
<dbReference type="HOGENOM" id="CLU_210847_0_0_9"/>
<dbReference type="InterPro" id="IPR018540">
    <property type="entry name" value="Spo0E-like"/>
</dbReference>
<evidence type="ECO:0000313" key="2">
    <source>
        <dbReference type="Proteomes" id="UP000033115"/>
    </source>
</evidence>
<dbReference type="SUPFAM" id="SSF140500">
    <property type="entry name" value="BAS1536-like"/>
    <property type="match status" value="1"/>
</dbReference>
<dbReference type="Proteomes" id="UP000033115">
    <property type="component" value="Chromosome"/>
</dbReference>
<reference evidence="1 2" key="1">
    <citation type="journal article" date="2015" name="J. Biotechnol.">
        <title>Complete genome sequence of a malodorant-producing acetogen, Clostridium scatologenes ATCC 25775(T).</title>
        <authorList>
            <person name="Zhu Z."/>
            <person name="Guo T."/>
            <person name="Zheng H."/>
            <person name="Song T."/>
            <person name="Ouyang P."/>
            <person name="Xie J."/>
        </authorList>
    </citation>
    <scope>NUCLEOTIDE SEQUENCE [LARGE SCALE GENOMIC DNA]</scope>
    <source>
        <strain evidence="1 2">ATCC 25775</strain>
    </source>
</reference>
<dbReference type="GO" id="GO:0043937">
    <property type="term" value="P:regulation of sporulation"/>
    <property type="evidence" value="ECO:0007669"/>
    <property type="project" value="InterPro"/>
</dbReference>
<accession>A0A0E3M5M2</accession>
<evidence type="ECO:0000313" key="1">
    <source>
        <dbReference type="EMBL" id="AKA68613.1"/>
    </source>
</evidence>
<dbReference type="GO" id="GO:0046983">
    <property type="term" value="F:protein dimerization activity"/>
    <property type="evidence" value="ECO:0007669"/>
    <property type="project" value="InterPro"/>
</dbReference>
<dbReference type="InterPro" id="IPR037208">
    <property type="entry name" value="Spo0E-like_sf"/>
</dbReference>
<sequence length="59" mass="7014">MNIDLKILDLEINYLKETLYMLLNCKEITNTDVIECSEELDKLILEYEKITKSNKFSIQ</sequence>
<dbReference type="RefSeq" id="WP_032076510.1">
    <property type="nucleotide sequence ID" value="NZ_CP009933.1"/>
</dbReference>
<dbReference type="EMBL" id="CP009933">
    <property type="protein sequence ID" value="AKA68613.1"/>
    <property type="molecule type" value="Genomic_DNA"/>
</dbReference>
<keyword evidence="2" id="KW-1185">Reference proteome</keyword>
<name>A0A0E3M5M2_CLOSL</name>
<dbReference type="AlphaFoldDB" id="A0A0E3M5M2"/>
<dbReference type="InterPro" id="IPR036638">
    <property type="entry name" value="HLH_DNA-bd_sf"/>
</dbReference>